<organism evidence="2 3">
    <name type="scientific">Mesorhizobium japonicum (strain LMG 29417 / CECT 9101 / MAFF 303099)</name>
    <name type="common">Mesorhizobium loti (strain MAFF 303099)</name>
    <dbReference type="NCBI Taxonomy" id="266835"/>
    <lineage>
        <taxon>Bacteria</taxon>
        <taxon>Pseudomonadati</taxon>
        <taxon>Pseudomonadota</taxon>
        <taxon>Alphaproteobacteria</taxon>
        <taxon>Hyphomicrobiales</taxon>
        <taxon>Phyllobacteriaceae</taxon>
        <taxon>Mesorhizobium</taxon>
    </lineage>
</organism>
<keyword evidence="1" id="KW-0812">Transmembrane</keyword>
<dbReference type="HOGENOM" id="CLU_2411135_0_0_5"/>
<dbReference type="Proteomes" id="UP000000552">
    <property type="component" value="Chromosome"/>
</dbReference>
<gene>
    <name evidence="2" type="ordered locus">msl8611</name>
</gene>
<evidence type="ECO:0000256" key="1">
    <source>
        <dbReference type="SAM" id="Phobius"/>
    </source>
</evidence>
<dbReference type="AlphaFoldDB" id="Q98JJ4"/>
<evidence type="ECO:0000313" key="3">
    <source>
        <dbReference type="Proteomes" id="UP000000552"/>
    </source>
</evidence>
<dbReference type="EMBL" id="BA000012">
    <property type="protein sequence ID" value="BAB49171.1"/>
    <property type="molecule type" value="Genomic_DNA"/>
</dbReference>
<accession>Q98JJ4</accession>
<proteinExistence type="predicted"/>
<evidence type="ECO:0000313" key="2">
    <source>
        <dbReference type="EMBL" id="BAB49171.1"/>
    </source>
</evidence>
<name>Q98JJ4_RHILO</name>
<keyword evidence="1" id="KW-0472">Membrane</keyword>
<keyword evidence="1" id="KW-1133">Transmembrane helix</keyword>
<protein>
    <submittedName>
        <fullName evidence="2">Msl8611 protein</fullName>
    </submittedName>
</protein>
<sequence length="92" mass="9596">MPIFGWRSGYAFASTRITSDSGTTPSCAIASAAALLCISAAILSISGTSIITATRFGFCGSTKVRMLVIPSEPKSSLRLGELSQCLLSFVML</sequence>
<reference evidence="2 3" key="1">
    <citation type="journal article" date="2000" name="DNA Res.">
        <title>Complete genome structure of the nitrogen-fixing symbiotic bacterium Mesorhizobium loti.</title>
        <authorList>
            <person name="Kaneko T."/>
            <person name="Nakamura Y."/>
            <person name="Sato S."/>
            <person name="Asamizu E."/>
            <person name="Kato T."/>
            <person name="Sasamoto S."/>
            <person name="Watanabe A."/>
            <person name="Idesawa K."/>
            <person name="Ishikawa A."/>
            <person name="Kawashima K."/>
            <person name="Kimura T."/>
            <person name="Kishida Y."/>
            <person name="Kiyokawa C."/>
            <person name="Kohara M."/>
            <person name="Matsumoto M."/>
            <person name="Matsuno A."/>
            <person name="Mochizuki Y."/>
            <person name="Nakayama S."/>
            <person name="Nakazaki N."/>
            <person name="Shimpo S."/>
            <person name="Sugimoto M."/>
            <person name="Takeuchi C."/>
            <person name="Yamada M."/>
            <person name="Tabata S."/>
        </authorList>
    </citation>
    <scope>NUCLEOTIDE SEQUENCE [LARGE SCALE GENOMIC DNA]</scope>
    <source>
        <strain evidence="3">LMG 29417 / CECT 9101 / MAFF 303099</strain>
    </source>
</reference>
<feature type="transmembrane region" description="Helical" evidence="1">
    <location>
        <begin position="28"/>
        <end position="53"/>
    </location>
</feature>
<dbReference type="KEGG" id="mlo:msl8611"/>